<reference evidence="5 6" key="1">
    <citation type="journal article" date="2018" name="BMC Genomics">
        <title>The genome of Naegleria lovaniensis, the basis for a comparative approach to unravel pathogenicity factors of the human pathogenic amoeba N. fowleri.</title>
        <authorList>
            <person name="Liechti N."/>
            <person name="Schurch N."/>
            <person name="Bruggmann R."/>
            <person name="Wittwer M."/>
        </authorList>
    </citation>
    <scope>NUCLEOTIDE SEQUENCE [LARGE SCALE GENOMIC DNA]</scope>
    <source>
        <strain evidence="5 6">ATCC 30569</strain>
    </source>
</reference>
<comment type="similarity">
    <text evidence="2">Belongs to the NAD(P)-dependent epimerase/dehydratase family. Dihydroflavonol-4-reductase subfamily.</text>
</comment>
<evidence type="ECO:0000256" key="1">
    <source>
        <dbReference type="ARBA" id="ARBA00023002"/>
    </source>
</evidence>
<dbReference type="GO" id="GO:0016616">
    <property type="term" value="F:oxidoreductase activity, acting on the CH-OH group of donors, NAD or NADP as acceptor"/>
    <property type="evidence" value="ECO:0007669"/>
    <property type="project" value="TreeGrafter"/>
</dbReference>
<organism evidence="5 6">
    <name type="scientific">Naegleria lovaniensis</name>
    <name type="common">Amoeba</name>
    <dbReference type="NCBI Taxonomy" id="51637"/>
    <lineage>
        <taxon>Eukaryota</taxon>
        <taxon>Discoba</taxon>
        <taxon>Heterolobosea</taxon>
        <taxon>Tetramitia</taxon>
        <taxon>Eutetramitia</taxon>
        <taxon>Vahlkampfiidae</taxon>
        <taxon>Naegleria</taxon>
    </lineage>
</organism>
<feature type="region of interest" description="Disordered" evidence="3">
    <location>
        <begin position="479"/>
        <end position="671"/>
    </location>
</feature>
<dbReference type="Proteomes" id="UP000816034">
    <property type="component" value="Unassembled WGS sequence"/>
</dbReference>
<keyword evidence="1" id="KW-0560">Oxidoreductase</keyword>
<feature type="compositionally biased region" description="Low complexity" evidence="3">
    <location>
        <begin position="484"/>
        <end position="502"/>
    </location>
</feature>
<proteinExistence type="inferred from homology"/>
<dbReference type="PANTHER" id="PTHR10366:SF564">
    <property type="entry name" value="STEROL-4-ALPHA-CARBOXYLATE 3-DEHYDROGENASE, DECARBOXYLATING"/>
    <property type="match status" value="1"/>
</dbReference>
<dbReference type="EMBL" id="PYSW02000002">
    <property type="protein sequence ID" value="KAG2393358.1"/>
    <property type="molecule type" value="Genomic_DNA"/>
</dbReference>
<protein>
    <recommendedName>
        <fullName evidence="4">NAD-dependent epimerase/dehydratase domain-containing protein</fullName>
    </recommendedName>
</protein>
<dbReference type="InterPro" id="IPR036291">
    <property type="entry name" value="NAD(P)-bd_dom_sf"/>
</dbReference>
<evidence type="ECO:0000259" key="4">
    <source>
        <dbReference type="Pfam" id="PF01370"/>
    </source>
</evidence>
<dbReference type="PANTHER" id="PTHR10366">
    <property type="entry name" value="NAD DEPENDENT EPIMERASE/DEHYDRATASE"/>
    <property type="match status" value="1"/>
</dbReference>
<keyword evidence="6" id="KW-1185">Reference proteome</keyword>
<feature type="compositionally biased region" description="Polar residues" evidence="3">
    <location>
        <begin position="600"/>
        <end position="622"/>
    </location>
</feature>
<dbReference type="SUPFAM" id="SSF51735">
    <property type="entry name" value="NAD(P)-binding Rossmann-fold domains"/>
    <property type="match status" value="1"/>
</dbReference>
<feature type="compositionally biased region" description="Polar residues" evidence="3">
    <location>
        <begin position="522"/>
        <end position="537"/>
    </location>
</feature>
<comment type="caution">
    <text evidence="5">The sequence shown here is derived from an EMBL/GenBank/DDBJ whole genome shotgun (WGS) entry which is preliminary data.</text>
</comment>
<evidence type="ECO:0000256" key="2">
    <source>
        <dbReference type="ARBA" id="ARBA00023445"/>
    </source>
</evidence>
<dbReference type="Gene3D" id="3.40.50.720">
    <property type="entry name" value="NAD(P)-binding Rossmann-like Domain"/>
    <property type="match status" value="2"/>
</dbReference>
<feature type="domain" description="NAD-dependent epimerase/dehydratase" evidence="4">
    <location>
        <begin position="34"/>
        <end position="257"/>
    </location>
</feature>
<evidence type="ECO:0000313" key="6">
    <source>
        <dbReference type="Proteomes" id="UP000816034"/>
    </source>
</evidence>
<dbReference type="InterPro" id="IPR050425">
    <property type="entry name" value="NAD(P)_dehydrat-like"/>
</dbReference>
<dbReference type="GeneID" id="68099343"/>
<dbReference type="InterPro" id="IPR001509">
    <property type="entry name" value="Epimerase_deHydtase"/>
</dbReference>
<dbReference type="AlphaFoldDB" id="A0AA88H2G3"/>
<accession>A0AA88H2G3</accession>
<dbReference type="Pfam" id="PF01370">
    <property type="entry name" value="Epimerase"/>
    <property type="match status" value="1"/>
</dbReference>
<feature type="compositionally biased region" description="Polar residues" evidence="3">
    <location>
        <begin position="563"/>
        <end position="586"/>
    </location>
</feature>
<gene>
    <name evidence="5" type="ORF">C9374_006889</name>
</gene>
<dbReference type="RefSeq" id="XP_044555252.1">
    <property type="nucleotide sequence ID" value="XM_044696798.1"/>
</dbReference>
<evidence type="ECO:0000313" key="5">
    <source>
        <dbReference type="EMBL" id="KAG2393358.1"/>
    </source>
</evidence>
<sequence>MQPGSVDRYFSPTSPSTGQPADFSYPLIPQDTKVVILGINSFISRHLAFQLLCKGYQVVGTVYVKSKPQTLEEETQEEEQFDRLSSVMPYLPYWKQLFSQNDQLQIVELNAPLHLIDSSVLKQVCEGTFCVYHTSCVSTPGTTAGEPTTEEQAEELYYKPTLDGMKKVLEVCEECSVNRVIVTSGVSTLFNPYNPPRSGIVSECDWNQSSKLSDPMGAYRISKVKAERFAWEFCRYLTSDHKIQLVTILPTFVLGPLLPIHLVKESTPTSTLGGIPILSILKQAAFEEQEKFRNLDQQAQMEDILSNMLTELTREEYTMDHVRKSLLSGSVLEIYRLLIAQQETPSIFNSLNVGFVDVRDVARCHLLALETKQAKGNRFICCHSTLPFIDTLQQIASEMSQTFHIEHVNSNLQNIEIESSSMMEQVTPMKKIDGSKAEKILGLKYTPLEQTIQDMIQSFIDWKLVRISRRGRMIISEATRLQESSMTTTTATPTVTETASSSRIGEGLSNRANEEKQEEDSLSSAVQGIHPQESTYNEPLKFNQMIEEEKEPSTTTTPLEENMLSSSTQSSETAAVPSDLSSSMEIHTTKTPPPSPQTTEINALKNNESVLDQQQESSSNIIATEKEQVHPAGGKGTSGETGSEQGSLVKTQPEEEEQKEKFTVIAETLYP</sequence>
<name>A0AA88H2G3_NAELO</name>
<evidence type="ECO:0000256" key="3">
    <source>
        <dbReference type="SAM" id="MobiDB-lite"/>
    </source>
</evidence>